<dbReference type="Proteomes" id="UP000250235">
    <property type="component" value="Unassembled WGS sequence"/>
</dbReference>
<accession>A0A2Z7C4G6</accession>
<evidence type="ECO:0000313" key="2">
    <source>
        <dbReference type="EMBL" id="KZV41409.1"/>
    </source>
</evidence>
<evidence type="ECO:0000313" key="3">
    <source>
        <dbReference type="Proteomes" id="UP000250235"/>
    </source>
</evidence>
<sequence length="494" mass="54221">MFESLVSIGLKGFLGCPAVIHEAALLEFFENGSVRDGLVVSTVNGVTVEISEQLFAETFELPVEGLTDLSEIPKDLVFDSRSIVSLSGEPVSISGKNKEMTIEFRLLCDILAKTISVKTGSFDAITQEKFMMMAAITCGVRINWNRLMFNILKDMVTPGLRQAKGYAIQISLLLENVPNLELGESSEFPSSKILTNKTVHRYVVLNDKVGVEGVTDESRVKKTHVKRAASKKRPTAAEAEPVVKKKRTTKSKSVSSKDTLDILLVAHEAVPLQMIAPTPVALAEQPPVPKQKTHKRKRRLILSPDDEIVDSGTATAEPAIGGSVEEESILGRTIVEQGPAAESVEERENEPVVESTAEVLRITSADDVDFIIQQVITETAQLETDGGEHVDEPDVSRATVEDQAVGKADELERWFDLPYEVLFAGDTEQMVTTASDTDEEMEPVDVETGVELSTDEAMSGRYFDDYSSRVPIAVCQCGDNANYFRHNYLNPWSP</sequence>
<gene>
    <name evidence="2" type="ORF">F511_12137</name>
</gene>
<reference evidence="2 3" key="1">
    <citation type="journal article" date="2015" name="Proc. Natl. Acad. Sci. U.S.A.">
        <title>The resurrection genome of Boea hygrometrica: A blueprint for survival of dehydration.</title>
        <authorList>
            <person name="Xiao L."/>
            <person name="Yang G."/>
            <person name="Zhang L."/>
            <person name="Yang X."/>
            <person name="Zhao S."/>
            <person name="Ji Z."/>
            <person name="Zhou Q."/>
            <person name="Hu M."/>
            <person name="Wang Y."/>
            <person name="Chen M."/>
            <person name="Xu Y."/>
            <person name="Jin H."/>
            <person name="Xiao X."/>
            <person name="Hu G."/>
            <person name="Bao F."/>
            <person name="Hu Y."/>
            <person name="Wan P."/>
            <person name="Li L."/>
            <person name="Deng X."/>
            <person name="Kuang T."/>
            <person name="Xiang C."/>
            <person name="Zhu J.K."/>
            <person name="Oliver M.J."/>
            <person name="He Y."/>
        </authorList>
    </citation>
    <scope>NUCLEOTIDE SEQUENCE [LARGE SCALE GENOMIC DNA]</scope>
    <source>
        <strain evidence="3">cv. XS01</strain>
    </source>
</reference>
<proteinExistence type="predicted"/>
<keyword evidence="3" id="KW-1185">Reference proteome</keyword>
<name>A0A2Z7C4G6_9LAMI</name>
<evidence type="ECO:0000256" key="1">
    <source>
        <dbReference type="SAM" id="MobiDB-lite"/>
    </source>
</evidence>
<dbReference type="OrthoDB" id="1227218at2759"/>
<organism evidence="2 3">
    <name type="scientific">Dorcoceras hygrometricum</name>
    <dbReference type="NCBI Taxonomy" id="472368"/>
    <lineage>
        <taxon>Eukaryota</taxon>
        <taxon>Viridiplantae</taxon>
        <taxon>Streptophyta</taxon>
        <taxon>Embryophyta</taxon>
        <taxon>Tracheophyta</taxon>
        <taxon>Spermatophyta</taxon>
        <taxon>Magnoliopsida</taxon>
        <taxon>eudicotyledons</taxon>
        <taxon>Gunneridae</taxon>
        <taxon>Pentapetalae</taxon>
        <taxon>asterids</taxon>
        <taxon>lamiids</taxon>
        <taxon>Lamiales</taxon>
        <taxon>Gesneriaceae</taxon>
        <taxon>Didymocarpoideae</taxon>
        <taxon>Trichosporeae</taxon>
        <taxon>Loxocarpinae</taxon>
        <taxon>Dorcoceras</taxon>
    </lineage>
</organism>
<dbReference type="EMBL" id="KQ999465">
    <property type="protein sequence ID" value="KZV41409.1"/>
    <property type="molecule type" value="Genomic_DNA"/>
</dbReference>
<feature type="region of interest" description="Disordered" evidence="1">
    <location>
        <begin position="228"/>
        <end position="252"/>
    </location>
</feature>
<evidence type="ECO:0008006" key="4">
    <source>
        <dbReference type="Google" id="ProtNLM"/>
    </source>
</evidence>
<dbReference type="AlphaFoldDB" id="A0A2Z7C4G6"/>
<protein>
    <recommendedName>
        <fullName evidence="4">Dystroglycan-like</fullName>
    </recommendedName>
</protein>